<comment type="caution">
    <text evidence="3">The sequence shown here is derived from an EMBL/GenBank/DDBJ whole genome shotgun (WGS) entry which is preliminary data.</text>
</comment>
<evidence type="ECO:0000259" key="2">
    <source>
        <dbReference type="PROSITE" id="PS50090"/>
    </source>
</evidence>
<dbReference type="SMART" id="SM00717">
    <property type="entry name" value="SANT"/>
    <property type="match status" value="1"/>
</dbReference>
<feature type="compositionally biased region" description="Polar residues" evidence="1">
    <location>
        <begin position="17"/>
        <end position="30"/>
    </location>
</feature>
<dbReference type="GeneID" id="98160965"/>
<dbReference type="CDD" id="cd00167">
    <property type="entry name" value="SANT"/>
    <property type="match status" value="1"/>
</dbReference>
<name>A0ABR4KCI0_9EURO</name>
<dbReference type="Pfam" id="PF13921">
    <property type="entry name" value="Myb_DNA-bind_6"/>
    <property type="match status" value="1"/>
</dbReference>
<feature type="region of interest" description="Disordered" evidence="1">
    <location>
        <begin position="102"/>
        <end position="196"/>
    </location>
</feature>
<dbReference type="PROSITE" id="PS50090">
    <property type="entry name" value="MYB_LIKE"/>
    <property type="match status" value="1"/>
</dbReference>
<dbReference type="EMBL" id="JBFXLR010000024">
    <property type="protein sequence ID" value="KAL2848997.1"/>
    <property type="molecule type" value="Genomic_DNA"/>
</dbReference>
<proteinExistence type="predicted"/>
<protein>
    <recommendedName>
        <fullName evidence="2">Myb-like domain-containing protein</fullName>
    </recommendedName>
</protein>
<sequence>MVNLDLQMFWEPKAGDRTQSGRNARATSTLIPPEVHPAAAASRGKTPPAQTSIEMLESRDLGEFVLLDKVTQATSPSMLPPAALSDVANFPEYPQEVALYASPQTDGSPSVTGLDGPGSSRVFDVFADDDDEGKSSRTSDSDTGRVLRPRKRRLDRPAVNSASKRISTRRPALAESSKQATQSGDSHCLSSAELPNVSADPPADSLCVLQAAVGCLQTLSTMIEERGHSDNLDARSGIVQHDLSVLQEARSKLQHAYGVVATRMVTARTTARFPRAAARTQPADGTAYNRRVPWNHEDDSKLINLKEVRQLSWHNIFQEFPTRTPGAIRTRHNTLLKASQQGRDFKAKSCRPTPITALSTELMRHIADYLSERDRAMLARTARQMHGGVNHFLYFYNAKQHDLTALRWDARKGY</sequence>
<accession>A0ABR4KCI0</accession>
<feature type="compositionally biased region" description="Basic and acidic residues" evidence="1">
    <location>
        <begin position="133"/>
        <end position="145"/>
    </location>
</feature>
<dbReference type="InterPro" id="IPR009057">
    <property type="entry name" value="Homeodomain-like_sf"/>
</dbReference>
<dbReference type="SUPFAM" id="SSF46689">
    <property type="entry name" value="Homeodomain-like"/>
    <property type="match status" value="1"/>
</dbReference>
<dbReference type="CDD" id="cd09917">
    <property type="entry name" value="F-box_SF"/>
    <property type="match status" value="1"/>
</dbReference>
<dbReference type="Gene3D" id="1.10.10.60">
    <property type="entry name" value="Homeodomain-like"/>
    <property type="match status" value="1"/>
</dbReference>
<gene>
    <name evidence="3" type="ORF">BJX68DRAFT_267341</name>
</gene>
<evidence type="ECO:0000256" key="1">
    <source>
        <dbReference type="SAM" id="MobiDB-lite"/>
    </source>
</evidence>
<feature type="compositionally biased region" description="Polar residues" evidence="1">
    <location>
        <begin position="102"/>
        <end position="111"/>
    </location>
</feature>
<evidence type="ECO:0000313" key="3">
    <source>
        <dbReference type="EMBL" id="KAL2848997.1"/>
    </source>
</evidence>
<dbReference type="Proteomes" id="UP001610444">
    <property type="component" value="Unassembled WGS sequence"/>
</dbReference>
<evidence type="ECO:0000313" key="4">
    <source>
        <dbReference type="Proteomes" id="UP001610444"/>
    </source>
</evidence>
<dbReference type="InterPro" id="IPR001005">
    <property type="entry name" value="SANT/Myb"/>
</dbReference>
<dbReference type="RefSeq" id="XP_070898532.1">
    <property type="nucleotide sequence ID" value="XM_071045801.1"/>
</dbReference>
<keyword evidence="4" id="KW-1185">Reference proteome</keyword>
<feature type="compositionally biased region" description="Polar residues" evidence="1">
    <location>
        <begin position="176"/>
        <end position="189"/>
    </location>
</feature>
<reference evidence="3 4" key="1">
    <citation type="submission" date="2024-07" db="EMBL/GenBank/DDBJ databases">
        <title>Section-level genome sequencing and comparative genomics of Aspergillus sections Usti and Cavernicolus.</title>
        <authorList>
            <consortium name="Lawrence Berkeley National Laboratory"/>
            <person name="Nybo J.L."/>
            <person name="Vesth T.C."/>
            <person name="Theobald S."/>
            <person name="Frisvad J.C."/>
            <person name="Larsen T.O."/>
            <person name="Kjaerboelling I."/>
            <person name="Rothschild-Mancinelli K."/>
            <person name="Lyhne E.K."/>
            <person name="Kogle M.E."/>
            <person name="Barry K."/>
            <person name="Clum A."/>
            <person name="Na H."/>
            <person name="Ledsgaard L."/>
            <person name="Lin J."/>
            <person name="Lipzen A."/>
            <person name="Kuo A."/>
            <person name="Riley R."/>
            <person name="Mondo S."/>
            <person name="LaButti K."/>
            <person name="Haridas S."/>
            <person name="Pangalinan J."/>
            <person name="Salamov A.A."/>
            <person name="Simmons B.A."/>
            <person name="Magnuson J.K."/>
            <person name="Chen J."/>
            <person name="Drula E."/>
            <person name="Henrissat B."/>
            <person name="Wiebenga A."/>
            <person name="Lubbers R.J."/>
            <person name="Gomes A.C."/>
            <person name="Macurrencykelacurrency M.R."/>
            <person name="Stajich J."/>
            <person name="Grigoriev I.V."/>
            <person name="Mortensen U.H."/>
            <person name="De vries R.P."/>
            <person name="Baker S.E."/>
            <person name="Andersen M.R."/>
        </authorList>
    </citation>
    <scope>NUCLEOTIDE SEQUENCE [LARGE SCALE GENOMIC DNA]</scope>
    <source>
        <strain evidence="3 4">CBS 756.74</strain>
    </source>
</reference>
<organism evidence="3 4">
    <name type="scientific">Aspergillus pseudodeflectus</name>
    <dbReference type="NCBI Taxonomy" id="176178"/>
    <lineage>
        <taxon>Eukaryota</taxon>
        <taxon>Fungi</taxon>
        <taxon>Dikarya</taxon>
        <taxon>Ascomycota</taxon>
        <taxon>Pezizomycotina</taxon>
        <taxon>Eurotiomycetes</taxon>
        <taxon>Eurotiomycetidae</taxon>
        <taxon>Eurotiales</taxon>
        <taxon>Aspergillaceae</taxon>
        <taxon>Aspergillus</taxon>
        <taxon>Aspergillus subgen. Nidulantes</taxon>
    </lineage>
</organism>
<feature type="region of interest" description="Disordered" evidence="1">
    <location>
        <begin position="13"/>
        <end position="49"/>
    </location>
</feature>
<feature type="domain" description="Myb-like" evidence="2">
    <location>
        <begin position="286"/>
        <end position="336"/>
    </location>
</feature>